<dbReference type="Proteomes" id="UP000019118">
    <property type="component" value="Unassembled WGS sequence"/>
</dbReference>
<name>A0AAR5PZE2_DENPD</name>
<organism evidence="1 2">
    <name type="scientific">Dendroctonus ponderosae</name>
    <name type="common">Mountain pine beetle</name>
    <dbReference type="NCBI Taxonomy" id="77166"/>
    <lineage>
        <taxon>Eukaryota</taxon>
        <taxon>Metazoa</taxon>
        <taxon>Ecdysozoa</taxon>
        <taxon>Arthropoda</taxon>
        <taxon>Hexapoda</taxon>
        <taxon>Insecta</taxon>
        <taxon>Pterygota</taxon>
        <taxon>Neoptera</taxon>
        <taxon>Endopterygota</taxon>
        <taxon>Coleoptera</taxon>
        <taxon>Polyphaga</taxon>
        <taxon>Cucujiformia</taxon>
        <taxon>Curculionidae</taxon>
        <taxon>Scolytinae</taxon>
        <taxon>Dendroctonus</taxon>
    </lineage>
</organism>
<protein>
    <recommendedName>
        <fullName evidence="3">NYN domain-containing protein</fullName>
    </recommendedName>
</protein>
<proteinExistence type="predicted"/>
<sequence>MDCGKGSSVCLVGDNLDYVLFKLAIEAASRGRRVWFISVKPLEKVPPEIEPPCKQILQLITFIYLSDFARLMRHLNGIHKWKHLPSVVVVKGFDAYCDQSGCGLSSRGAAFLMATLLDCLRFLGKKQACSSVLVISCSKSALSQAAPADSVKVLVDMYLDFFFPPVEDSAGLLERIKALDLLN</sequence>
<dbReference type="PANTHER" id="PTHR28653">
    <property type="match status" value="1"/>
</dbReference>
<reference evidence="2" key="1">
    <citation type="journal article" date="2013" name="Genome Biol.">
        <title>Draft genome of the mountain pine beetle, Dendroctonus ponderosae Hopkins, a major forest pest.</title>
        <authorList>
            <person name="Keeling C.I."/>
            <person name="Yuen M.M."/>
            <person name="Liao N.Y."/>
            <person name="Docking T.R."/>
            <person name="Chan S.K."/>
            <person name="Taylor G.A."/>
            <person name="Palmquist D.L."/>
            <person name="Jackman S.D."/>
            <person name="Nguyen A."/>
            <person name="Li M."/>
            <person name="Henderson H."/>
            <person name="Janes J.K."/>
            <person name="Zhao Y."/>
            <person name="Pandoh P."/>
            <person name="Moore R."/>
            <person name="Sperling F.A."/>
            <person name="Huber D.P."/>
            <person name="Birol I."/>
            <person name="Jones S.J."/>
            <person name="Bohlmann J."/>
        </authorList>
    </citation>
    <scope>NUCLEOTIDE SEQUENCE</scope>
</reference>
<dbReference type="PANTHER" id="PTHR28653:SF1">
    <property type="entry name" value="ATPASE SWSAP1"/>
    <property type="match status" value="1"/>
</dbReference>
<evidence type="ECO:0008006" key="3">
    <source>
        <dbReference type="Google" id="ProtNLM"/>
    </source>
</evidence>
<evidence type="ECO:0000313" key="2">
    <source>
        <dbReference type="Proteomes" id="UP000019118"/>
    </source>
</evidence>
<dbReference type="GO" id="GO:0097196">
    <property type="term" value="C:Shu complex"/>
    <property type="evidence" value="ECO:0007669"/>
    <property type="project" value="TreeGrafter"/>
</dbReference>
<dbReference type="EnsemblMetazoa" id="XM_019910758.1">
    <property type="protein sequence ID" value="XP_019766317.1"/>
    <property type="gene ID" value="LOC109541795"/>
</dbReference>
<dbReference type="GO" id="GO:0000724">
    <property type="term" value="P:double-strand break repair via homologous recombination"/>
    <property type="evidence" value="ECO:0007669"/>
    <property type="project" value="TreeGrafter"/>
</dbReference>
<accession>A0AAR5PZE2</accession>
<keyword evidence="2" id="KW-1185">Reference proteome</keyword>
<dbReference type="GO" id="GO:0003697">
    <property type="term" value="F:single-stranded DNA binding"/>
    <property type="evidence" value="ECO:0007669"/>
    <property type="project" value="TreeGrafter"/>
</dbReference>
<dbReference type="AlphaFoldDB" id="A0AAR5PZE2"/>
<dbReference type="GeneID" id="109541795"/>
<evidence type="ECO:0000313" key="1">
    <source>
        <dbReference type="EnsemblMetazoa" id="XP_019766317.1"/>
    </source>
</evidence>
<reference evidence="1" key="2">
    <citation type="submission" date="2024-08" db="UniProtKB">
        <authorList>
            <consortium name="EnsemblMetazoa"/>
        </authorList>
    </citation>
    <scope>IDENTIFICATION</scope>
</reference>